<dbReference type="NCBIfam" id="TIGR01695">
    <property type="entry name" value="murJ_mviN"/>
    <property type="match status" value="1"/>
</dbReference>
<proteinExistence type="inferred from homology"/>
<feature type="transmembrane region" description="Helical" evidence="8">
    <location>
        <begin position="196"/>
        <end position="218"/>
    </location>
</feature>
<evidence type="ECO:0000256" key="1">
    <source>
        <dbReference type="ARBA" id="ARBA00004651"/>
    </source>
</evidence>
<accession>A0A0F9U018</accession>
<evidence type="ECO:0000256" key="7">
    <source>
        <dbReference type="ARBA" id="ARBA00023136"/>
    </source>
</evidence>
<feature type="transmembrane region" description="Helical" evidence="8">
    <location>
        <begin position="163"/>
        <end position="184"/>
    </location>
</feature>
<feature type="transmembrane region" description="Helical" evidence="8">
    <location>
        <begin position="514"/>
        <end position="534"/>
    </location>
</feature>
<dbReference type="GO" id="GO:0008360">
    <property type="term" value="P:regulation of cell shape"/>
    <property type="evidence" value="ECO:0007669"/>
    <property type="project" value="UniProtKB-KW"/>
</dbReference>
<dbReference type="GO" id="GO:0015648">
    <property type="term" value="F:lipid-linked peptidoglycan transporter activity"/>
    <property type="evidence" value="ECO:0007669"/>
    <property type="project" value="TreeGrafter"/>
</dbReference>
<dbReference type="PRINTS" id="PR01806">
    <property type="entry name" value="VIRFACTRMVIN"/>
</dbReference>
<comment type="caution">
    <text evidence="9">The sequence shown here is derived from an EMBL/GenBank/DDBJ whole genome shotgun (WGS) entry which is preliminary data.</text>
</comment>
<keyword evidence="3 8" id="KW-0812">Transmembrane</keyword>
<dbReference type="EMBL" id="LAZR01000165">
    <property type="protein sequence ID" value="KKN84889.1"/>
    <property type="molecule type" value="Genomic_DNA"/>
</dbReference>
<dbReference type="PIRSF" id="PIRSF002869">
    <property type="entry name" value="MviN"/>
    <property type="match status" value="1"/>
</dbReference>
<dbReference type="GO" id="GO:0034204">
    <property type="term" value="P:lipid translocation"/>
    <property type="evidence" value="ECO:0007669"/>
    <property type="project" value="TreeGrafter"/>
</dbReference>
<evidence type="ECO:0000256" key="6">
    <source>
        <dbReference type="ARBA" id="ARBA00022989"/>
    </source>
</evidence>
<evidence type="ECO:0000256" key="8">
    <source>
        <dbReference type="SAM" id="Phobius"/>
    </source>
</evidence>
<dbReference type="InterPro" id="IPR051050">
    <property type="entry name" value="Lipid_II_flippase_MurJ/MviN"/>
</dbReference>
<feature type="transmembrane region" description="Helical" evidence="8">
    <location>
        <begin position="301"/>
        <end position="322"/>
    </location>
</feature>
<feature type="transmembrane region" description="Helical" evidence="8">
    <location>
        <begin position="132"/>
        <end position="157"/>
    </location>
</feature>
<feature type="transmembrane region" description="Helical" evidence="8">
    <location>
        <begin position="439"/>
        <end position="460"/>
    </location>
</feature>
<evidence type="ECO:0000256" key="5">
    <source>
        <dbReference type="ARBA" id="ARBA00022984"/>
    </source>
</evidence>
<dbReference type="GO" id="GO:0009252">
    <property type="term" value="P:peptidoglycan biosynthetic process"/>
    <property type="evidence" value="ECO:0007669"/>
    <property type="project" value="UniProtKB-KW"/>
</dbReference>
<keyword evidence="5" id="KW-0573">Peptidoglycan synthesis</keyword>
<reference evidence="9" key="1">
    <citation type="journal article" date="2015" name="Nature">
        <title>Complex archaea that bridge the gap between prokaryotes and eukaryotes.</title>
        <authorList>
            <person name="Spang A."/>
            <person name="Saw J.H."/>
            <person name="Jorgensen S.L."/>
            <person name="Zaremba-Niedzwiedzka K."/>
            <person name="Martijn J."/>
            <person name="Lind A.E."/>
            <person name="van Eijk R."/>
            <person name="Schleper C."/>
            <person name="Guy L."/>
            <person name="Ettema T.J."/>
        </authorList>
    </citation>
    <scope>NUCLEOTIDE SEQUENCE</scope>
</reference>
<keyword evidence="4" id="KW-0133">Cell shape</keyword>
<keyword evidence="7 8" id="KW-0472">Membrane</keyword>
<gene>
    <name evidence="9" type="ORF">LCGC14_0284140</name>
</gene>
<keyword evidence="6 8" id="KW-1133">Transmembrane helix</keyword>
<keyword evidence="2" id="KW-1003">Cell membrane</keyword>
<dbReference type="Pfam" id="PF03023">
    <property type="entry name" value="MurJ"/>
    <property type="match status" value="1"/>
</dbReference>
<protein>
    <recommendedName>
        <fullName evidence="10">Lipid II flippase MurJ</fullName>
    </recommendedName>
</protein>
<evidence type="ECO:0000313" key="9">
    <source>
        <dbReference type="EMBL" id="KKN84889.1"/>
    </source>
</evidence>
<dbReference type="CDD" id="cd13123">
    <property type="entry name" value="MATE_MurJ_like"/>
    <property type="match status" value="1"/>
</dbReference>
<dbReference type="InterPro" id="IPR004268">
    <property type="entry name" value="MurJ"/>
</dbReference>
<dbReference type="AlphaFoldDB" id="A0A0F9U018"/>
<evidence type="ECO:0000256" key="3">
    <source>
        <dbReference type="ARBA" id="ARBA00022692"/>
    </source>
</evidence>
<name>A0A0F9U018_9ZZZZ</name>
<comment type="subcellular location">
    <subcellularLocation>
        <location evidence="1">Cell membrane</location>
        <topology evidence="1">Multi-pass membrane protein</topology>
    </subcellularLocation>
</comment>
<dbReference type="PANTHER" id="PTHR47019:SF1">
    <property type="entry name" value="LIPID II FLIPPASE MURJ"/>
    <property type="match status" value="1"/>
</dbReference>
<organism evidence="9">
    <name type="scientific">marine sediment metagenome</name>
    <dbReference type="NCBI Taxonomy" id="412755"/>
    <lineage>
        <taxon>unclassified sequences</taxon>
        <taxon>metagenomes</taxon>
        <taxon>ecological metagenomes</taxon>
    </lineage>
</organism>
<feature type="transmembrane region" description="Helical" evidence="8">
    <location>
        <begin position="413"/>
        <end position="433"/>
    </location>
</feature>
<dbReference type="GO" id="GO:0005886">
    <property type="term" value="C:plasma membrane"/>
    <property type="evidence" value="ECO:0007669"/>
    <property type="project" value="UniProtKB-SubCell"/>
</dbReference>
<feature type="transmembrane region" description="Helical" evidence="8">
    <location>
        <begin position="238"/>
        <end position="255"/>
    </location>
</feature>
<evidence type="ECO:0000256" key="4">
    <source>
        <dbReference type="ARBA" id="ARBA00022960"/>
    </source>
</evidence>
<evidence type="ECO:0008006" key="10">
    <source>
        <dbReference type="Google" id="ProtNLM"/>
    </source>
</evidence>
<feature type="transmembrane region" description="Helical" evidence="8">
    <location>
        <begin position="383"/>
        <end position="401"/>
    </location>
</feature>
<feature type="transmembrane region" description="Helical" evidence="8">
    <location>
        <begin position="472"/>
        <end position="494"/>
    </location>
</feature>
<feature type="transmembrane region" description="Helical" evidence="8">
    <location>
        <begin position="98"/>
        <end position="120"/>
    </location>
</feature>
<evidence type="ECO:0000256" key="2">
    <source>
        <dbReference type="ARBA" id="ARBA00022475"/>
    </source>
</evidence>
<dbReference type="HAMAP" id="MF_02078">
    <property type="entry name" value="MurJ_MviN"/>
    <property type="match status" value="1"/>
</dbReference>
<sequence length="554" mass="59181">MSDESAVQHDEKEHFFGAARVVAGLTVVSRMLGLVRDMAIFALGATTATDVFWTAFSVPNLFRRLFGEGALSAAFVPVFTEVSRTDGWERARVVLANVMGWLAVILAGLLIVGELGLGLWRMIAPGPWDQQLLLQLLQIVLPFMVTVCLLALASAALNCKGHFAYPAFAPVILNVALIAAAAVVHLGGLGSDWQGLFVLSASVIVAGVVQLAGVYWLLRAAKLASLPSLRPLLPQTRRIARLMLPMMIPLGLLQFSAFFDRLYALIMTATAESPTLSLLGWSIDRPLAPGVVTCLYAANRLYQFPLGVLAISVATAVFPLFSRYAASKDTPSLRDATNRALRLSLFLGIPAGVAISILALPIITLICRHGNFTADNVPRAAAILKMYCLGMWAYFCNHILLRAFFAMKDARTPLRISCVLAALNVLLVVVLIFTRLRSAGIGLATAITATLNSLALIVLLRRRLGGLGIGRLLGSLGRTLAATAAMAAAATYGLHLAAGRLGQSGSIETWPWPKVATCLAVAIAAGLTAFFLAAKVMGCQELAELTRRGRKRAQ</sequence>
<feature type="transmembrane region" description="Helical" evidence="8">
    <location>
        <begin position="343"/>
        <end position="363"/>
    </location>
</feature>
<dbReference type="PANTHER" id="PTHR47019">
    <property type="entry name" value="LIPID II FLIPPASE MURJ"/>
    <property type="match status" value="1"/>
</dbReference>